<dbReference type="GO" id="GO:0000272">
    <property type="term" value="P:polysaccharide catabolic process"/>
    <property type="evidence" value="ECO:0007669"/>
    <property type="project" value="InterPro"/>
</dbReference>
<keyword evidence="3 4" id="KW-0326">Glycosidase</keyword>
<evidence type="ECO:0000313" key="8">
    <source>
        <dbReference type="EMBL" id="NKF22883.1"/>
    </source>
</evidence>
<dbReference type="Pfam" id="PF18564">
    <property type="entry name" value="Glyco_hydro_5_C"/>
    <property type="match status" value="1"/>
</dbReference>
<evidence type="ECO:0000256" key="1">
    <source>
        <dbReference type="ARBA" id="ARBA00005641"/>
    </source>
</evidence>
<keyword evidence="5" id="KW-0732">Signal</keyword>
<comment type="caution">
    <text evidence="8">The sequence shown here is derived from an EMBL/GenBank/DDBJ whole genome shotgun (WGS) entry which is preliminary data.</text>
</comment>
<gene>
    <name evidence="8" type="ORF">G7Y82_11185</name>
</gene>
<dbReference type="PANTHER" id="PTHR31308">
    <property type="match status" value="1"/>
</dbReference>
<keyword evidence="2 4" id="KW-0378">Hydrolase</keyword>
<reference evidence="8" key="1">
    <citation type="submission" date="2020-03" db="EMBL/GenBank/DDBJ databases">
        <title>Solimonas marina sp. nov., isolated from deep seawater of the Pacific Ocean.</title>
        <authorList>
            <person name="Liu X."/>
            <person name="Lai Q."/>
            <person name="Sun F."/>
            <person name="Gai Y."/>
            <person name="Li G."/>
            <person name="Shao Z."/>
        </authorList>
    </citation>
    <scope>NUCLEOTIDE SEQUENCE</scope>
    <source>
        <strain evidence="8">C16B3</strain>
    </source>
</reference>
<feature type="chain" id="PRO_5038042598" evidence="5">
    <location>
        <begin position="26"/>
        <end position="508"/>
    </location>
</feature>
<keyword evidence="9" id="KW-1185">Reference proteome</keyword>
<dbReference type="InterPro" id="IPR013780">
    <property type="entry name" value="Glyco_hydro_b"/>
</dbReference>
<dbReference type="InterPro" id="IPR041036">
    <property type="entry name" value="GH5_C"/>
</dbReference>
<dbReference type="PANTHER" id="PTHR31308:SF3">
    <property type="entry name" value="ENDOGLYCOCERAMIDASE"/>
    <property type="match status" value="1"/>
</dbReference>
<dbReference type="GO" id="GO:0004553">
    <property type="term" value="F:hydrolase activity, hydrolyzing O-glycosyl compounds"/>
    <property type="evidence" value="ECO:0007669"/>
    <property type="project" value="InterPro"/>
</dbReference>
<dbReference type="Proteomes" id="UP000653472">
    <property type="component" value="Unassembled WGS sequence"/>
</dbReference>
<dbReference type="AlphaFoldDB" id="A0A970B6J8"/>
<proteinExistence type="inferred from homology"/>
<evidence type="ECO:0000259" key="7">
    <source>
        <dbReference type="Pfam" id="PF18564"/>
    </source>
</evidence>
<dbReference type="GO" id="GO:1901136">
    <property type="term" value="P:carbohydrate derivative catabolic process"/>
    <property type="evidence" value="ECO:0007669"/>
    <property type="project" value="UniProtKB-ARBA"/>
</dbReference>
<dbReference type="InterPro" id="IPR017853">
    <property type="entry name" value="GH"/>
</dbReference>
<evidence type="ECO:0000256" key="3">
    <source>
        <dbReference type="ARBA" id="ARBA00023295"/>
    </source>
</evidence>
<dbReference type="Gene3D" id="3.20.20.80">
    <property type="entry name" value="Glycosidases"/>
    <property type="match status" value="1"/>
</dbReference>
<name>A0A970B6J8_9GAMM</name>
<dbReference type="Gene3D" id="2.60.40.1180">
    <property type="entry name" value="Golgi alpha-mannosidase II"/>
    <property type="match status" value="1"/>
</dbReference>
<evidence type="ECO:0000256" key="5">
    <source>
        <dbReference type="SAM" id="SignalP"/>
    </source>
</evidence>
<dbReference type="EMBL" id="JAAVXB010000005">
    <property type="protein sequence ID" value="NKF22883.1"/>
    <property type="molecule type" value="Genomic_DNA"/>
</dbReference>
<evidence type="ECO:0000313" key="9">
    <source>
        <dbReference type="Proteomes" id="UP000653472"/>
    </source>
</evidence>
<dbReference type="RefSeq" id="WP_168148203.1">
    <property type="nucleotide sequence ID" value="NZ_JAAVXB010000005.1"/>
</dbReference>
<dbReference type="PROSITE" id="PS51257">
    <property type="entry name" value="PROKAR_LIPOPROTEIN"/>
    <property type="match status" value="1"/>
</dbReference>
<sequence length="508" mass="53917">MSGKLVQGVAAALCALGLAACGTSADPNASAGNTTAIPMPSLPVSHNGRWLTDGDGRVVIFHGINVAMKEAPYTPQAQGFTEEDAAMLAREGFSTVRVWVFWNAIEPMPGVWDDSSLAALREFVGWLRHYGITTTINFAQVLWGEKFGGLGFPDWAAQTDGLPSTPPLADGVTGLVLQGLLNPALNRAWSHFWANDPYPDNVGLQDHFAQAWAHVAQYFRDVPGIVGYDIVNEPSPGAQGLTCLNPAGCPLFDLNTLTPFNERVVGAIRGVDPDHMIWYEPQVLAAAGFATYVGAGDDPKLALTFHYYPQTGSLGLGTATDTAISLFEADASAHNDALLLSEFGASDDLPTIATLLDAADQARLGWLYWAWYSTEPTGNAQTPTTEVDHPEEGIIIDPMQAPVEDNLKSDKLAVLGRPYPFLVAGTPQSWSFDTSSRTFSLSYSTVPVAGGAPITSPTVIIIPQRLYPQGSYQVSVTGAQVTSAAGAPALTLQTEQAASTVTVTVAPQ</sequence>
<evidence type="ECO:0000256" key="2">
    <source>
        <dbReference type="ARBA" id="ARBA00022801"/>
    </source>
</evidence>
<protein>
    <submittedName>
        <fullName evidence="8">Cellulase family glycosylhydrolase</fullName>
    </submittedName>
</protein>
<dbReference type="InterPro" id="IPR018087">
    <property type="entry name" value="Glyco_hydro_5_CS"/>
</dbReference>
<comment type="similarity">
    <text evidence="1 4">Belongs to the glycosyl hydrolase 5 (cellulase A) family.</text>
</comment>
<dbReference type="InterPro" id="IPR001547">
    <property type="entry name" value="Glyco_hydro_5"/>
</dbReference>
<organism evidence="8 9">
    <name type="scientific">Solimonas marina</name>
    <dbReference type="NCBI Taxonomy" id="2714601"/>
    <lineage>
        <taxon>Bacteria</taxon>
        <taxon>Pseudomonadati</taxon>
        <taxon>Pseudomonadota</taxon>
        <taxon>Gammaproteobacteria</taxon>
        <taxon>Nevskiales</taxon>
        <taxon>Nevskiaceae</taxon>
        <taxon>Solimonas</taxon>
    </lineage>
</organism>
<dbReference type="SUPFAM" id="SSF51445">
    <property type="entry name" value="(Trans)glycosidases"/>
    <property type="match status" value="1"/>
</dbReference>
<accession>A0A970B6J8</accession>
<dbReference type="InterPro" id="IPR052066">
    <property type="entry name" value="Glycosphingolipid_Hydrolases"/>
</dbReference>
<feature type="domain" description="Glycoside hydrolase family 5" evidence="6">
    <location>
        <begin position="77"/>
        <end position="373"/>
    </location>
</feature>
<dbReference type="PROSITE" id="PS00659">
    <property type="entry name" value="GLYCOSYL_HYDROL_F5"/>
    <property type="match status" value="1"/>
</dbReference>
<feature type="signal peptide" evidence="5">
    <location>
        <begin position="1"/>
        <end position="25"/>
    </location>
</feature>
<dbReference type="GO" id="GO:0016042">
    <property type="term" value="P:lipid catabolic process"/>
    <property type="evidence" value="ECO:0007669"/>
    <property type="project" value="UniProtKB-ARBA"/>
</dbReference>
<feature type="domain" description="Glycoside hydrolase family 5 C-terminal" evidence="7">
    <location>
        <begin position="417"/>
        <end position="505"/>
    </location>
</feature>
<evidence type="ECO:0000256" key="4">
    <source>
        <dbReference type="RuleBase" id="RU361153"/>
    </source>
</evidence>
<evidence type="ECO:0000259" key="6">
    <source>
        <dbReference type="Pfam" id="PF00150"/>
    </source>
</evidence>
<dbReference type="Pfam" id="PF00150">
    <property type="entry name" value="Cellulase"/>
    <property type="match status" value="1"/>
</dbReference>